<comment type="catalytic activity">
    <reaction evidence="24">
        <text>(2R)-2,3-bisphosphoglycerate + H2O = (2R)-2-phosphoglycerate + phosphate</text>
        <dbReference type="Rhea" id="RHEA:27381"/>
        <dbReference type="ChEBI" id="CHEBI:15377"/>
        <dbReference type="ChEBI" id="CHEBI:43474"/>
        <dbReference type="ChEBI" id="CHEBI:58248"/>
        <dbReference type="ChEBI" id="CHEBI:58289"/>
        <dbReference type="EC" id="3.1.3.80"/>
    </reaction>
    <physiologicalReaction direction="left-to-right" evidence="24">
        <dbReference type="Rhea" id="RHEA:27382"/>
    </physiologicalReaction>
</comment>
<dbReference type="GO" id="GO:0005886">
    <property type="term" value="C:plasma membrane"/>
    <property type="evidence" value="ECO:0007669"/>
    <property type="project" value="UniProtKB-SubCell"/>
</dbReference>
<dbReference type="EC" id="3.1.3.80" evidence="3"/>
<proteinExistence type="inferred from homology"/>
<keyword evidence="10" id="KW-0325">Glycoprotein</keyword>
<accession>A0A7L1SIY2</accession>
<comment type="catalytic activity">
    <reaction evidence="19">
        <text>1D-myo-inositol 1,2,6-trisphosphate + H2O = 1D-myo-inositol 1,2-bisphosphate + phosphate</text>
        <dbReference type="Rhea" id="RHEA:77131"/>
        <dbReference type="ChEBI" id="CHEBI:15377"/>
        <dbReference type="ChEBI" id="CHEBI:43474"/>
        <dbReference type="ChEBI" id="CHEBI:195537"/>
        <dbReference type="ChEBI" id="CHEBI:195539"/>
        <dbReference type="EC" id="3.1.3.62"/>
    </reaction>
    <physiologicalReaction direction="left-to-right" evidence="19">
        <dbReference type="Rhea" id="RHEA:77132"/>
    </physiologicalReaction>
</comment>
<evidence type="ECO:0000256" key="6">
    <source>
        <dbReference type="ARBA" id="ARBA00022475"/>
    </source>
</evidence>
<comment type="catalytic activity">
    <reaction evidence="12">
        <text>1D-myo-inositol 1,2,5,6-tetrakisphosphate + H2O = 1D-myo-inositol 1,2,6-trisphosphate + phosphate</text>
        <dbReference type="Rhea" id="RHEA:77119"/>
        <dbReference type="ChEBI" id="CHEBI:15377"/>
        <dbReference type="ChEBI" id="CHEBI:43474"/>
        <dbReference type="ChEBI" id="CHEBI:195535"/>
        <dbReference type="ChEBI" id="CHEBI:195537"/>
        <dbReference type="EC" id="3.1.3.62"/>
    </reaction>
    <physiologicalReaction direction="left-to-right" evidence="12">
        <dbReference type="Rhea" id="RHEA:77120"/>
    </physiologicalReaction>
</comment>
<evidence type="ECO:0000313" key="25">
    <source>
        <dbReference type="EMBL" id="NXO49315.1"/>
    </source>
</evidence>
<evidence type="ECO:0000256" key="17">
    <source>
        <dbReference type="ARBA" id="ARBA00043739"/>
    </source>
</evidence>
<keyword evidence="7" id="KW-0732">Signal</keyword>
<dbReference type="GO" id="GO:0003993">
    <property type="term" value="F:acid phosphatase activity"/>
    <property type="evidence" value="ECO:0007669"/>
    <property type="project" value="TreeGrafter"/>
</dbReference>
<comment type="catalytic activity">
    <reaction evidence="16">
        <text>1D-myo-inositol 1,2,3-trisphosphate + H2O = 1D-myo-inositol 2,3-bisphosphate + phosphate</text>
        <dbReference type="Rhea" id="RHEA:77127"/>
        <dbReference type="ChEBI" id="CHEBI:15377"/>
        <dbReference type="ChEBI" id="CHEBI:43474"/>
        <dbReference type="ChEBI" id="CHEBI:195536"/>
        <dbReference type="ChEBI" id="CHEBI:195538"/>
    </reaction>
    <physiologicalReaction direction="left-to-right" evidence="16">
        <dbReference type="Rhea" id="RHEA:77128"/>
    </physiologicalReaction>
</comment>
<comment type="catalytic activity">
    <reaction evidence="18">
        <text>1D-myo-inositol hexakisphosphate + H2O = 1D-myo-inositol 1,2,3,5,6-pentakisphosphate + phosphate</text>
        <dbReference type="Rhea" id="RHEA:20960"/>
        <dbReference type="ChEBI" id="CHEBI:15377"/>
        <dbReference type="ChEBI" id="CHEBI:43474"/>
        <dbReference type="ChEBI" id="CHEBI:58130"/>
        <dbReference type="ChEBI" id="CHEBI:58747"/>
    </reaction>
    <physiologicalReaction direction="left-to-right" evidence="18">
        <dbReference type="Rhea" id="RHEA:20961"/>
    </physiologicalReaction>
</comment>
<name>A0A7L1SIY2_ARAGA</name>
<evidence type="ECO:0000256" key="12">
    <source>
        <dbReference type="ARBA" id="ARBA00043668"/>
    </source>
</evidence>
<keyword evidence="6" id="KW-1003">Cell membrane</keyword>
<evidence type="ECO:0000256" key="3">
    <source>
        <dbReference type="ARBA" id="ARBA00012976"/>
    </source>
</evidence>
<evidence type="ECO:0000256" key="18">
    <source>
        <dbReference type="ARBA" id="ARBA00043746"/>
    </source>
</evidence>
<evidence type="ECO:0000256" key="19">
    <source>
        <dbReference type="ARBA" id="ARBA00043747"/>
    </source>
</evidence>
<comment type="catalytic activity">
    <reaction evidence="15">
        <text>1D-myo-inositol hexakisphosphate + H2O = 1D-myo-inositol 1,2,4,5,6-pentakisphosphate + phosphate</text>
        <dbReference type="Rhea" id="RHEA:16989"/>
        <dbReference type="ChEBI" id="CHEBI:15377"/>
        <dbReference type="ChEBI" id="CHEBI:43474"/>
        <dbReference type="ChEBI" id="CHEBI:57798"/>
        <dbReference type="ChEBI" id="CHEBI:58130"/>
        <dbReference type="EC" id="3.1.3.62"/>
    </reaction>
    <physiologicalReaction direction="left-to-right" evidence="15">
        <dbReference type="Rhea" id="RHEA:16990"/>
    </physiologicalReaction>
</comment>
<keyword evidence="26" id="KW-1185">Reference proteome</keyword>
<evidence type="ECO:0000256" key="10">
    <source>
        <dbReference type="ARBA" id="ARBA00023180"/>
    </source>
</evidence>
<dbReference type="InterPro" id="IPR029033">
    <property type="entry name" value="His_PPase_superfam"/>
</dbReference>
<evidence type="ECO:0000256" key="4">
    <source>
        <dbReference type="ARBA" id="ARBA00013040"/>
    </source>
</evidence>
<evidence type="ECO:0000256" key="11">
    <source>
        <dbReference type="ARBA" id="ARBA00031642"/>
    </source>
</evidence>
<comment type="subcellular location">
    <subcellularLocation>
        <location evidence="1">Cell membrane</location>
    </subcellularLocation>
</comment>
<comment type="catalytic activity">
    <reaction evidence="17">
        <text>1D-myo-inositol 1,2,3,6-tetrakisphosphate + H2O = 1D-myo-inositol 1,2,3-trisphosphate + phosphate</text>
        <dbReference type="Rhea" id="RHEA:77123"/>
        <dbReference type="ChEBI" id="CHEBI:15377"/>
        <dbReference type="ChEBI" id="CHEBI:43474"/>
        <dbReference type="ChEBI" id="CHEBI:195534"/>
        <dbReference type="ChEBI" id="CHEBI:195536"/>
    </reaction>
    <physiologicalReaction direction="left-to-right" evidence="17">
        <dbReference type="Rhea" id="RHEA:77124"/>
    </physiologicalReaction>
</comment>
<comment type="catalytic activity">
    <reaction evidence="22">
        <text>1D-myo-inositol 2,3-bisphosphate + H2O = 1D-myo-inositol 2-phosphate + phosphate</text>
        <dbReference type="Rhea" id="RHEA:77139"/>
        <dbReference type="ChEBI" id="CHEBI:15377"/>
        <dbReference type="ChEBI" id="CHEBI:43474"/>
        <dbReference type="ChEBI" id="CHEBI:84142"/>
        <dbReference type="ChEBI" id="CHEBI:195538"/>
    </reaction>
    <physiologicalReaction direction="left-to-right" evidence="22">
        <dbReference type="Rhea" id="RHEA:77140"/>
    </physiologicalReaction>
</comment>
<evidence type="ECO:0000256" key="2">
    <source>
        <dbReference type="ARBA" id="ARBA00008422"/>
    </source>
</evidence>
<evidence type="ECO:0000256" key="16">
    <source>
        <dbReference type="ARBA" id="ARBA00043733"/>
    </source>
</evidence>
<dbReference type="InterPro" id="IPR000560">
    <property type="entry name" value="His_Pase_clade-2"/>
</dbReference>
<dbReference type="EMBL" id="VXBL01001724">
    <property type="protein sequence ID" value="NXO49315.1"/>
    <property type="molecule type" value="Genomic_DNA"/>
</dbReference>
<keyword evidence="8" id="KW-0378">Hydrolase</keyword>
<evidence type="ECO:0000256" key="15">
    <source>
        <dbReference type="ARBA" id="ARBA00043691"/>
    </source>
</evidence>
<dbReference type="Gene3D" id="3.40.50.1240">
    <property type="entry name" value="Phosphoglycerate mutase-like"/>
    <property type="match status" value="1"/>
</dbReference>
<dbReference type="PANTHER" id="PTHR20963">
    <property type="entry name" value="MULTIPLE INOSITOL POLYPHOSPHATE PHOSPHATASE-RELATED"/>
    <property type="match status" value="1"/>
</dbReference>
<gene>
    <name evidence="25" type="primary">Minpp1</name>
    <name evidence="25" type="ORF">ARAGUA_R09543</name>
</gene>
<dbReference type="Proteomes" id="UP000567570">
    <property type="component" value="Unassembled WGS sequence"/>
</dbReference>
<evidence type="ECO:0000256" key="22">
    <source>
        <dbReference type="ARBA" id="ARBA00043801"/>
    </source>
</evidence>
<dbReference type="PANTHER" id="PTHR20963:SF8">
    <property type="entry name" value="MULTIPLE INOSITOL POLYPHOSPHATE PHOSPHATASE 1"/>
    <property type="match status" value="1"/>
</dbReference>
<evidence type="ECO:0000256" key="14">
    <source>
        <dbReference type="ARBA" id="ARBA00043674"/>
    </source>
</evidence>
<evidence type="ECO:0000256" key="21">
    <source>
        <dbReference type="ARBA" id="ARBA00043762"/>
    </source>
</evidence>
<evidence type="ECO:0000256" key="23">
    <source>
        <dbReference type="ARBA" id="ARBA00043829"/>
    </source>
</evidence>
<dbReference type="GO" id="GO:0034417">
    <property type="term" value="F:bisphosphoglycerate 3-phosphatase activity"/>
    <property type="evidence" value="ECO:0007669"/>
    <property type="project" value="UniProtKB-EC"/>
</dbReference>
<evidence type="ECO:0000256" key="20">
    <source>
        <dbReference type="ARBA" id="ARBA00043757"/>
    </source>
</evidence>
<evidence type="ECO:0000313" key="26">
    <source>
        <dbReference type="Proteomes" id="UP000567570"/>
    </source>
</evidence>
<evidence type="ECO:0000256" key="7">
    <source>
        <dbReference type="ARBA" id="ARBA00022729"/>
    </source>
</evidence>
<evidence type="ECO:0000256" key="9">
    <source>
        <dbReference type="ARBA" id="ARBA00023136"/>
    </source>
</evidence>
<feature type="non-terminal residue" evidence="25">
    <location>
        <position position="1"/>
    </location>
</feature>
<protein>
    <recommendedName>
        <fullName evidence="5">Multiple inositol polyphosphate phosphatase 1</fullName>
        <ecNumber evidence="4">3.1.3.62</ecNumber>
        <ecNumber evidence="3">3.1.3.80</ecNumber>
    </recommendedName>
    <alternativeName>
        <fullName evidence="11">2,3-bisphosphoglycerate 3-phosphatase</fullName>
    </alternativeName>
</protein>
<evidence type="ECO:0000256" key="13">
    <source>
        <dbReference type="ARBA" id="ARBA00043671"/>
    </source>
</evidence>
<evidence type="ECO:0000256" key="5">
    <source>
        <dbReference type="ARBA" id="ARBA00018097"/>
    </source>
</evidence>
<comment type="similarity">
    <text evidence="2">Belongs to the histidine acid phosphatase family. MINPP1 subfamily.</text>
</comment>
<dbReference type="FunFam" id="3.40.50.1240:FF:000014">
    <property type="entry name" value="Multiple inositol polyphosphate phosphatase 1"/>
    <property type="match status" value="1"/>
</dbReference>
<sequence>RRRLRSASSCGNRAVAAMAPSRTVAAFPSAALLLLPLLLAVARAGLSGYFGTKSRYEEVNPHLVRDPLSLGPTADASRLPAACTPLQLRALLRHGTRYPTAGQIRRLGELHARLLRRPTAAAAADCPAAAALAAWQMWYEESLDGRLAPQGRRDMEHLARRLAARFPALFAARRRLVLASSSKHRCLQSGAAFRRGLGPSLSLGSDEVEVEVNDSLMRFFDHCAKFVALVEENDAAMCQVNAFKEGSEMRKVLEKVASALCLPVEELNADLVQVAFLTCSYELAIKNVTSPWCSLFTEEDAKVLEYLNDLKQYWKRGYGYDINSRSSCILFQDIFQHLDKAVEESK</sequence>
<evidence type="ECO:0000256" key="8">
    <source>
        <dbReference type="ARBA" id="ARBA00022801"/>
    </source>
</evidence>
<evidence type="ECO:0000256" key="1">
    <source>
        <dbReference type="ARBA" id="ARBA00004236"/>
    </source>
</evidence>
<comment type="catalytic activity">
    <reaction evidence="13">
        <text>1D-myo-inositol 1,2,4,5,6-pentakisphosphate + H2O = 1D-myo-inositol 1,2,5,6-tetrakisphosphate + phosphate</text>
        <dbReference type="Rhea" id="RHEA:77115"/>
        <dbReference type="ChEBI" id="CHEBI:15377"/>
        <dbReference type="ChEBI" id="CHEBI:43474"/>
        <dbReference type="ChEBI" id="CHEBI:57798"/>
        <dbReference type="ChEBI" id="CHEBI:195535"/>
        <dbReference type="EC" id="3.1.3.62"/>
    </reaction>
    <physiologicalReaction direction="left-to-right" evidence="13">
        <dbReference type="Rhea" id="RHEA:77116"/>
    </physiologicalReaction>
</comment>
<dbReference type="GO" id="GO:0052745">
    <property type="term" value="F:inositol phosphate phosphatase activity"/>
    <property type="evidence" value="ECO:0007669"/>
    <property type="project" value="TreeGrafter"/>
</dbReference>
<reference evidence="25 26" key="1">
    <citation type="submission" date="2019-09" db="EMBL/GenBank/DDBJ databases">
        <title>Bird 10,000 Genomes (B10K) Project - Family phase.</title>
        <authorList>
            <person name="Zhang G."/>
        </authorList>
    </citation>
    <scope>NUCLEOTIDE SEQUENCE [LARGE SCALE GENOMIC DNA]</scope>
    <source>
        <strain evidence="25">B10K-DU-002-11</strain>
        <tissue evidence="25">Muscle</tissue>
    </source>
</reference>
<feature type="non-terminal residue" evidence="25">
    <location>
        <position position="346"/>
    </location>
</feature>
<dbReference type="SUPFAM" id="SSF53254">
    <property type="entry name" value="Phosphoglycerate mutase-like"/>
    <property type="match status" value="1"/>
</dbReference>
<organism evidence="25 26">
    <name type="scientific">Aramus guarauna</name>
    <name type="common">Limpkin</name>
    <name type="synonym">Scolopax guarauna</name>
    <dbReference type="NCBI Taxonomy" id="54356"/>
    <lineage>
        <taxon>Eukaryota</taxon>
        <taxon>Metazoa</taxon>
        <taxon>Chordata</taxon>
        <taxon>Craniata</taxon>
        <taxon>Vertebrata</taxon>
        <taxon>Euteleostomi</taxon>
        <taxon>Archelosauria</taxon>
        <taxon>Archosauria</taxon>
        <taxon>Dinosauria</taxon>
        <taxon>Saurischia</taxon>
        <taxon>Theropoda</taxon>
        <taxon>Coelurosauria</taxon>
        <taxon>Aves</taxon>
        <taxon>Neognathae</taxon>
        <taxon>Neoaves</taxon>
        <taxon>Gruiformes</taxon>
        <taxon>Aramidae</taxon>
        <taxon>Aramus</taxon>
    </lineage>
</organism>
<evidence type="ECO:0000256" key="24">
    <source>
        <dbReference type="ARBA" id="ARBA00043832"/>
    </source>
</evidence>
<comment type="caution">
    <text evidence="25">The sequence shown here is derived from an EMBL/GenBank/DDBJ whole genome shotgun (WGS) entry which is preliminary data.</text>
</comment>
<comment type="catalytic activity">
    <reaction evidence="21">
        <text>1D-myo-inositol 1,3,4,5,6-pentakisphosphate + H2O = 1D-myo-inositol 1,4,5,6-tetrakisphosphate + phosphate</text>
        <dbReference type="Rhea" id="RHEA:77143"/>
        <dbReference type="ChEBI" id="CHEBI:15377"/>
        <dbReference type="ChEBI" id="CHEBI:43474"/>
        <dbReference type="ChEBI" id="CHEBI:57627"/>
        <dbReference type="ChEBI" id="CHEBI:57733"/>
    </reaction>
    <physiologicalReaction direction="left-to-right" evidence="21">
        <dbReference type="Rhea" id="RHEA:77144"/>
    </physiologicalReaction>
</comment>
<dbReference type="CDD" id="cd07061">
    <property type="entry name" value="HP_HAP_like"/>
    <property type="match status" value="1"/>
</dbReference>
<keyword evidence="9" id="KW-0472">Membrane</keyword>
<dbReference type="EC" id="3.1.3.62" evidence="4"/>
<comment type="catalytic activity">
    <reaction evidence="20">
        <text>1D-myo-inositol 1,2,3,5,6-pentakisphosphate + H2O = 1D-myo-inositol 1,2,3,6-tetrakisphosphate + phosphate</text>
        <dbReference type="Rhea" id="RHEA:77111"/>
        <dbReference type="ChEBI" id="CHEBI:15377"/>
        <dbReference type="ChEBI" id="CHEBI:43474"/>
        <dbReference type="ChEBI" id="CHEBI:58747"/>
        <dbReference type="ChEBI" id="CHEBI:195534"/>
    </reaction>
    <physiologicalReaction direction="left-to-right" evidence="20">
        <dbReference type="Rhea" id="RHEA:77112"/>
    </physiologicalReaction>
</comment>
<comment type="catalytic activity">
    <reaction evidence="14">
        <text>1D-myo-inositol 1,2-bisphosphate + H2O = 1D-myo-inositol 2-phosphate + phosphate</text>
        <dbReference type="Rhea" id="RHEA:77135"/>
        <dbReference type="ChEBI" id="CHEBI:15377"/>
        <dbReference type="ChEBI" id="CHEBI:43474"/>
        <dbReference type="ChEBI" id="CHEBI:84142"/>
        <dbReference type="ChEBI" id="CHEBI:195539"/>
        <dbReference type="EC" id="3.1.3.62"/>
    </reaction>
    <physiologicalReaction direction="left-to-right" evidence="14">
        <dbReference type="Rhea" id="RHEA:77136"/>
    </physiologicalReaction>
</comment>
<comment type="catalytic activity">
    <reaction evidence="23">
        <text>1D-myo-inositol 1,4,5,6-tetrakisphosphate + H2O = 1D-myo-inositol 1,4,5-trisphosphate + phosphate</text>
        <dbReference type="Rhea" id="RHEA:77147"/>
        <dbReference type="ChEBI" id="CHEBI:15377"/>
        <dbReference type="ChEBI" id="CHEBI:43474"/>
        <dbReference type="ChEBI" id="CHEBI:57627"/>
        <dbReference type="ChEBI" id="CHEBI:203600"/>
    </reaction>
    <physiologicalReaction direction="left-to-right" evidence="23">
        <dbReference type="Rhea" id="RHEA:77148"/>
    </physiologicalReaction>
</comment>
<dbReference type="Pfam" id="PF00328">
    <property type="entry name" value="His_Phos_2"/>
    <property type="match status" value="1"/>
</dbReference>
<dbReference type="AlphaFoldDB" id="A0A7L1SIY2"/>